<accession>K7R0M2</accession>
<dbReference type="PATRIC" id="fig|751945.3.peg.1755"/>
<dbReference type="STRING" id="751945.Theos_1786"/>
<dbReference type="AlphaFoldDB" id="K7R0M2"/>
<dbReference type="Proteomes" id="UP000000211">
    <property type="component" value="Chromosome"/>
</dbReference>
<organism evidence="1 2">
    <name type="scientific">Thermus oshimai JL-2</name>
    <dbReference type="NCBI Taxonomy" id="751945"/>
    <lineage>
        <taxon>Bacteria</taxon>
        <taxon>Thermotogati</taxon>
        <taxon>Deinococcota</taxon>
        <taxon>Deinococci</taxon>
        <taxon>Thermales</taxon>
        <taxon>Thermaceae</taxon>
        <taxon>Thermus</taxon>
    </lineage>
</organism>
<gene>
    <name evidence="1" type="ORF">Theos_1786</name>
</gene>
<dbReference type="eggNOG" id="ENOG5033E3P">
    <property type="taxonomic scope" value="Bacteria"/>
</dbReference>
<dbReference type="OrthoDB" id="31746at2"/>
<evidence type="ECO:0000313" key="2">
    <source>
        <dbReference type="Proteomes" id="UP000000211"/>
    </source>
</evidence>
<protein>
    <submittedName>
        <fullName evidence="1">Uncharacterized protein</fullName>
    </submittedName>
</protein>
<dbReference type="RefSeq" id="WP_016329984.1">
    <property type="nucleotide sequence ID" value="NC_019386.1"/>
</dbReference>
<proteinExistence type="predicted"/>
<dbReference type="EMBL" id="CP003249">
    <property type="protein sequence ID" value="AFV76805.1"/>
    <property type="molecule type" value="Genomic_DNA"/>
</dbReference>
<sequence>MNPWPPYQKPRPLLVVYRKASPLFHLLQAQVAAARLPLFPYPLELPDPFQALPCLGLLDFAGLVLEEALPPPEGVRLEAEAERTGRVDLLLPYPGGLLGQHTEALALERFLSRNYPGARALWLGPLRPHLAPALRPLGQVSVAAESFAEGDAFLARLPKGVRGHVALRREEVQALALKSDLLIHAGGRLSLELLQPFHHLLALTPEDPRLGERVERVHGLEELLDLRVRAVLEGLGYAF</sequence>
<evidence type="ECO:0000313" key="1">
    <source>
        <dbReference type="EMBL" id="AFV76805.1"/>
    </source>
</evidence>
<name>K7R0M2_THEOS</name>
<keyword evidence="2" id="KW-1185">Reference proteome</keyword>
<dbReference type="KEGG" id="tos:Theos_1786"/>
<reference evidence="1 2" key="1">
    <citation type="journal article" date="2013" name="Genome Announc.">
        <title>Whole Genome Sequencing of Thermus oshimai JL-2 and Thermus thermophilus JL-18, Incomplete Denitrifiers from the United States Great Basin.</title>
        <authorList>
            <person name="Murugapiran S.K."/>
            <person name="Huntemann M."/>
            <person name="Wei C.L."/>
            <person name="Han J."/>
            <person name="Detter J.C."/>
            <person name="Han C.S."/>
            <person name="Erkkila T.H."/>
            <person name="Teshima H."/>
            <person name="Chen A."/>
            <person name="Kyrpides N."/>
            <person name="Mavrommatis K."/>
            <person name="Markowitz V."/>
            <person name="Szeto E."/>
            <person name="Ivanova N."/>
            <person name="Pagani I."/>
            <person name="Lam J."/>
            <person name="McDonald A.I."/>
            <person name="Dodsworth J.A."/>
            <person name="Pati A."/>
            <person name="Goodwin L."/>
            <person name="Peters L."/>
            <person name="Pitluck S."/>
            <person name="Woyke T."/>
            <person name="Hedlund B.P."/>
        </authorList>
    </citation>
    <scope>NUCLEOTIDE SEQUENCE</scope>
    <source>
        <strain evidence="1 2">JL-2</strain>
    </source>
</reference>
<dbReference type="HOGENOM" id="CLU_1155343_0_0_0"/>